<dbReference type="EMBL" id="OC859289">
    <property type="protein sequence ID" value="CAD7627416.1"/>
    <property type="molecule type" value="Genomic_DNA"/>
</dbReference>
<dbReference type="Gene3D" id="1.25.40.90">
    <property type="match status" value="1"/>
</dbReference>
<sequence>MSAKTVAMDNETDPINEYKSSLNDLSFNSKPLINMLTMLSEDYKDSKAPQIVTCIEQRLHSVAADKKLPLLYLLDSICKNVGNVYTKLFTQNIVSTFCEVFEKVDEKTRLSLYKLRQTWSSIFPAKKLYAIDHRIHHKLDPAWPVIPLKPDPTPSTAGPKASNNSRPAMQSVVKSANSSTVHTARQQQVHINPKFFNDPHLQSPLPSGPEAEIAKQLIQKQNELLSLQKQKMELDVQKQKRELEEQKRALEEKERKLKEKEAMLRPNSPNGKKIKKRKRSRSHRSRSPSPISQKIRSPNHRWSQSPNERMRESPQHQLNRQQSPSYALRHNNTHRPRSRSPNAGKPFISQQSGALPPMQSSINSMSSNIMSASGLPSQPPIPTTIPAPTILAQPEMLNISHMDSNVVTTMSSMRPNITSHINVHNVLSGGHHMSNSVVEPGFPSWGQDRDYRKELDLMMNDAKEKLRSGAISNSDHE</sequence>
<dbReference type="CDD" id="cd16982">
    <property type="entry name" value="CID_Pcf11"/>
    <property type="match status" value="1"/>
</dbReference>
<feature type="domain" description="CID" evidence="2">
    <location>
        <begin position="10"/>
        <end position="139"/>
    </location>
</feature>
<dbReference type="GO" id="GO:0003729">
    <property type="term" value="F:mRNA binding"/>
    <property type="evidence" value="ECO:0007669"/>
    <property type="project" value="InterPro"/>
</dbReference>
<feature type="compositionally biased region" description="Polar residues" evidence="1">
    <location>
        <begin position="294"/>
        <end position="307"/>
    </location>
</feature>
<dbReference type="Proteomes" id="UP000759131">
    <property type="component" value="Unassembled WGS sequence"/>
</dbReference>
<feature type="compositionally biased region" description="Basic and acidic residues" evidence="1">
    <location>
        <begin position="248"/>
        <end position="263"/>
    </location>
</feature>
<proteinExistence type="predicted"/>
<evidence type="ECO:0000259" key="2">
    <source>
        <dbReference type="PROSITE" id="PS51391"/>
    </source>
</evidence>
<organism evidence="3">
    <name type="scientific">Medioppia subpectinata</name>
    <dbReference type="NCBI Taxonomy" id="1979941"/>
    <lineage>
        <taxon>Eukaryota</taxon>
        <taxon>Metazoa</taxon>
        <taxon>Ecdysozoa</taxon>
        <taxon>Arthropoda</taxon>
        <taxon>Chelicerata</taxon>
        <taxon>Arachnida</taxon>
        <taxon>Acari</taxon>
        <taxon>Acariformes</taxon>
        <taxon>Sarcoptiformes</taxon>
        <taxon>Oribatida</taxon>
        <taxon>Brachypylina</taxon>
        <taxon>Oppioidea</taxon>
        <taxon>Oppiidae</taxon>
        <taxon>Medioppia</taxon>
    </lineage>
</organism>
<evidence type="ECO:0000313" key="3">
    <source>
        <dbReference type="EMBL" id="CAD7627416.1"/>
    </source>
</evidence>
<protein>
    <recommendedName>
        <fullName evidence="2">CID domain-containing protein</fullName>
    </recommendedName>
</protein>
<name>A0A7R9Q0S7_9ACAR</name>
<dbReference type="PANTHER" id="PTHR15921">
    <property type="entry name" value="PRE-MRNA CLEAVAGE COMPLEX II"/>
    <property type="match status" value="1"/>
</dbReference>
<dbReference type="InterPro" id="IPR045154">
    <property type="entry name" value="PCF11-like"/>
</dbReference>
<feature type="compositionally biased region" description="Low complexity" evidence="1">
    <location>
        <begin position="360"/>
        <end position="371"/>
    </location>
</feature>
<dbReference type="OrthoDB" id="343582at2759"/>
<keyword evidence="4" id="KW-1185">Reference proteome</keyword>
<feature type="non-terminal residue" evidence="3">
    <location>
        <position position="1"/>
    </location>
</feature>
<dbReference type="GO" id="GO:0031124">
    <property type="term" value="P:mRNA 3'-end processing"/>
    <property type="evidence" value="ECO:0007669"/>
    <property type="project" value="InterPro"/>
</dbReference>
<reference evidence="3" key="1">
    <citation type="submission" date="2020-11" db="EMBL/GenBank/DDBJ databases">
        <authorList>
            <person name="Tran Van P."/>
        </authorList>
    </citation>
    <scope>NUCLEOTIDE SEQUENCE</scope>
</reference>
<dbReference type="InterPro" id="IPR047415">
    <property type="entry name" value="Pcf11_CID"/>
</dbReference>
<feature type="compositionally biased region" description="Basic residues" evidence="1">
    <location>
        <begin position="272"/>
        <end position="286"/>
    </location>
</feature>
<dbReference type="InterPro" id="IPR008942">
    <property type="entry name" value="ENTH_VHS"/>
</dbReference>
<evidence type="ECO:0000256" key="1">
    <source>
        <dbReference type="SAM" id="MobiDB-lite"/>
    </source>
</evidence>
<accession>A0A7R9Q0S7</accession>
<dbReference type="InterPro" id="IPR006569">
    <property type="entry name" value="CID_dom"/>
</dbReference>
<feature type="compositionally biased region" description="Polar residues" evidence="1">
    <location>
        <begin position="315"/>
        <end position="325"/>
    </location>
</feature>
<evidence type="ECO:0000313" key="4">
    <source>
        <dbReference type="Proteomes" id="UP000759131"/>
    </source>
</evidence>
<dbReference type="PROSITE" id="PS51391">
    <property type="entry name" value="CID"/>
    <property type="match status" value="1"/>
</dbReference>
<dbReference type="EMBL" id="CAJPIZ010004714">
    <property type="protein sequence ID" value="CAG2107846.1"/>
    <property type="molecule type" value="Genomic_DNA"/>
</dbReference>
<dbReference type="GO" id="GO:0000993">
    <property type="term" value="F:RNA polymerase II complex binding"/>
    <property type="evidence" value="ECO:0007669"/>
    <property type="project" value="InterPro"/>
</dbReference>
<feature type="region of interest" description="Disordered" evidence="1">
    <location>
        <begin position="248"/>
        <end position="376"/>
    </location>
</feature>
<dbReference type="Pfam" id="PF04818">
    <property type="entry name" value="CID"/>
    <property type="match status" value="1"/>
</dbReference>
<dbReference type="GO" id="GO:0005849">
    <property type="term" value="C:mRNA cleavage factor complex"/>
    <property type="evidence" value="ECO:0007669"/>
    <property type="project" value="TreeGrafter"/>
</dbReference>
<gene>
    <name evidence="3" type="ORF">OSB1V03_LOCUS7843</name>
</gene>
<dbReference type="GO" id="GO:0006369">
    <property type="term" value="P:termination of RNA polymerase II transcription"/>
    <property type="evidence" value="ECO:0007669"/>
    <property type="project" value="InterPro"/>
</dbReference>
<dbReference type="AlphaFoldDB" id="A0A7R9Q0S7"/>
<dbReference type="PANTHER" id="PTHR15921:SF3">
    <property type="entry name" value="PRE-MRNA CLEAVAGE COMPLEX 2 PROTEIN PCF11"/>
    <property type="match status" value="1"/>
</dbReference>
<dbReference type="SUPFAM" id="SSF48464">
    <property type="entry name" value="ENTH/VHS domain"/>
    <property type="match status" value="1"/>
</dbReference>
<dbReference type="GO" id="GO:0005737">
    <property type="term" value="C:cytoplasm"/>
    <property type="evidence" value="ECO:0007669"/>
    <property type="project" value="TreeGrafter"/>
</dbReference>
<dbReference type="SMART" id="SM00582">
    <property type="entry name" value="RPR"/>
    <property type="match status" value="1"/>
</dbReference>